<sequence length="114" mass="12924">MDSHLSDLKEYECGLRMDELSVNCLLYADDQVILAPSACGLQEMVHKMNDSFKKRSTYDNVSKTKTMVFESKSMIEYDVNIGVYLKSEAIMPSCFLIETDGVPFSDTITIVRYA</sequence>
<name>A0A4C1WDU1_EUMVA</name>
<reference evidence="1 2" key="1">
    <citation type="journal article" date="2019" name="Commun. Biol.">
        <title>The bagworm genome reveals a unique fibroin gene that provides high tensile strength.</title>
        <authorList>
            <person name="Kono N."/>
            <person name="Nakamura H."/>
            <person name="Ohtoshi R."/>
            <person name="Tomita M."/>
            <person name="Numata K."/>
            <person name="Arakawa K."/>
        </authorList>
    </citation>
    <scope>NUCLEOTIDE SEQUENCE [LARGE SCALE GENOMIC DNA]</scope>
</reference>
<evidence type="ECO:0008006" key="3">
    <source>
        <dbReference type="Google" id="ProtNLM"/>
    </source>
</evidence>
<accession>A0A4C1WDU1</accession>
<organism evidence="1 2">
    <name type="scientific">Eumeta variegata</name>
    <name type="common">Bagworm moth</name>
    <name type="synonym">Eumeta japonica</name>
    <dbReference type="NCBI Taxonomy" id="151549"/>
    <lineage>
        <taxon>Eukaryota</taxon>
        <taxon>Metazoa</taxon>
        <taxon>Ecdysozoa</taxon>
        <taxon>Arthropoda</taxon>
        <taxon>Hexapoda</taxon>
        <taxon>Insecta</taxon>
        <taxon>Pterygota</taxon>
        <taxon>Neoptera</taxon>
        <taxon>Endopterygota</taxon>
        <taxon>Lepidoptera</taxon>
        <taxon>Glossata</taxon>
        <taxon>Ditrysia</taxon>
        <taxon>Tineoidea</taxon>
        <taxon>Psychidae</taxon>
        <taxon>Oiketicinae</taxon>
        <taxon>Eumeta</taxon>
    </lineage>
</organism>
<gene>
    <name evidence="1" type="ORF">EVAR_34788_1</name>
</gene>
<evidence type="ECO:0000313" key="1">
    <source>
        <dbReference type="EMBL" id="GBP48295.1"/>
    </source>
</evidence>
<keyword evidence="2" id="KW-1185">Reference proteome</keyword>
<comment type="caution">
    <text evidence="1">The sequence shown here is derived from an EMBL/GenBank/DDBJ whole genome shotgun (WGS) entry which is preliminary data.</text>
</comment>
<proteinExistence type="predicted"/>
<dbReference type="EMBL" id="BGZK01000521">
    <property type="protein sequence ID" value="GBP48295.1"/>
    <property type="molecule type" value="Genomic_DNA"/>
</dbReference>
<dbReference type="AlphaFoldDB" id="A0A4C1WDU1"/>
<dbReference type="Proteomes" id="UP000299102">
    <property type="component" value="Unassembled WGS sequence"/>
</dbReference>
<evidence type="ECO:0000313" key="2">
    <source>
        <dbReference type="Proteomes" id="UP000299102"/>
    </source>
</evidence>
<dbReference type="OrthoDB" id="425681at2759"/>
<protein>
    <recommendedName>
        <fullName evidence="3">Reverse transcriptase domain-containing protein</fullName>
    </recommendedName>
</protein>